<dbReference type="SUPFAM" id="SSF50118">
    <property type="entry name" value="Cell growth inhibitor/plasmid maintenance toxic component"/>
    <property type="match status" value="1"/>
</dbReference>
<evidence type="ECO:0000313" key="1">
    <source>
        <dbReference type="EMBL" id="KPQ43533.1"/>
    </source>
</evidence>
<dbReference type="GO" id="GO:0003677">
    <property type="term" value="F:DNA binding"/>
    <property type="evidence" value="ECO:0007669"/>
    <property type="project" value="InterPro"/>
</dbReference>
<accession>A0A0P8C9S4</accession>
<dbReference type="InterPro" id="IPR003477">
    <property type="entry name" value="PemK-like"/>
</dbReference>
<dbReference type="Proteomes" id="UP000050360">
    <property type="component" value="Unassembled WGS sequence"/>
</dbReference>
<gene>
    <name evidence="1" type="ORF">MPEBLZ_01916</name>
</gene>
<proteinExistence type="predicted"/>
<dbReference type="InterPro" id="IPR011067">
    <property type="entry name" value="Plasmid_toxin/cell-grow_inhib"/>
</dbReference>
<comment type="caution">
    <text evidence="1">The sequence shown here is derived from an EMBL/GenBank/DDBJ whole genome shotgun (WGS) entry which is preliminary data.</text>
</comment>
<sequence length="65" mass="7214">MQEGDIYLVEIPASNGHEQAGFRPAIIIQSSDIEKLPTVLVIPLTSKIKAKRGLKINEAKYRLPN</sequence>
<organism evidence="1 2">
    <name type="scientific">Candidatus Methanoperedens nitratireducens</name>
    <dbReference type="NCBI Taxonomy" id="1392998"/>
    <lineage>
        <taxon>Archaea</taxon>
        <taxon>Methanobacteriati</taxon>
        <taxon>Methanobacteriota</taxon>
        <taxon>Stenosarchaea group</taxon>
        <taxon>Methanomicrobia</taxon>
        <taxon>Methanosarcinales</taxon>
        <taxon>ANME-2 cluster</taxon>
        <taxon>Candidatus Methanoperedentaceae</taxon>
        <taxon>Candidatus Methanoperedens</taxon>
    </lineage>
</organism>
<protein>
    <submittedName>
        <fullName evidence="1">Toxin MazF</fullName>
    </submittedName>
</protein>
<dbReference type="Gene3D" id="2.30.30.110">
    <property type="match status" value="1"/>
</dbReference>
<dbReference type="EMBL" id="LKCM01000139">
    <property type="protein sequence ID" value="KPQ43533.1"/>
    <property type="molecule type" value="Genomic_DNA"/>
</dbReference>
<dbReference type="AlphaFoldDB" id="A0A0P8C9S4"/>
<reference evidence="1 2" key="1">
    <citation type="submission" date="2015-09" db="EMBL/GenBank/DDBJ databases">
        <title>A metagenomics-based metabolic model of nitrate-dependent anaerobic oxidation of methane by Methanoperedens-like archaea.</title>
        <authorList>
            <person name="Arshad A."/>
            <person name="Speth D.R."/>
            <person name="De Graaf R.M."/>
            <person name="Op Den Camp H.J."/>
            <person name="Jetten M.S."/>
            <person name="Welte C.U."/>
        </authorList>
    </citation>
    <scope>NUCLEOTIDE SEQUENCE [LARGE SCALE GENOMIC DNA]</scope>
</reference>
<evidence type="ECO:0000313" key="2">
    <source>
        <dbReference type="Proteomes" id="UP000050360"/>
    </source>
</evidence>
<name>A0A0P8C9S4_9EURY</name>
<dbReference type="Pfam" id="PF02452">
    <property type="entry name" value="PemK_toxin"/>
    <property type="match status" value="1"/>
</dbReference>